<reference evidence="2" key="1">
    <citation type="journal article" date="2017" name="Gigascience">
        <title>The first near-complete assembly of the hexaploid bread wheat genome, Triticum aestivum.</title>
        <authorList>
            <person name="Zimin A.V."/>
            <person name="Puiu D."/>
            <person name="Hall R."/>
            <person name="Kingan S."/>
            <person name="Clavijo B.J."/>
            <person name="Salzberg S.L."/>
        </authorList>
    </citation>
    <scope>NUCLEOTIDE SEQUENCE</scope>
    <source>
        <tissue evidence="2">Leaf</tissue>
    </source>
</reference>
<dbReference type="Proteomes" id="UP000815260">
    <property type="component" value="Chromosome 6A"/>
</dbReference>
<sequence length="112" mass="11878">GHRQPVQRGGGGRRQRGEHEGAALGARQPAPLPRRRARRAPRPAAARHRRRPQPRPHPLRRPQCGGGAGVHAGHRVAPAANHGCHPGAMFLGSVSNYCINSVGCPVVVIKGT</sequence>
<organism evidence="2">
    <name type="scientific">Triticum aestivum</name>
    <name type="common">Wheat</name>
    <dbReference type="NCBI Taxonomy" id="4565"/>
    <lineage>
        <taxon>Eukaryota</taxon>
        <taxon>Viridiplantae</taxon>
        <taxon>Streptophyta</taxon>
        <taxon>Embryophyta</taxon>
        <taxon>Tracheophyta</taxon>
        <taxon>Spermatophyta</taxon>
        <taxon>Magnoliopsida</taxon>
        <taxon>Liliopsida</taxon>
        <taxon>Poales</taxon>
        <taxon>Poaceae</taxon>
        <taxon>BOP clade</taxon>
        <taxon>Pooideae</taxon>
        <taxon>Triticodae</taxon>
        <taxon>Triticeae</taxon>
        <taxon>Triticinae</taxon>
        <taxon>Triticum</taxon>
    </lineage>
</organism>
<evidence type="ECO:0000256" key="1">
    <source>
        <dbReference type="SAM" id="MobiDB-lite"/>
    </source>
</evidence>
<dbReference type="EMBL" id="CM022226">
    <property type="protein sequence ID" value="KAF7080473.1"/>
    <property type="molecule type" value="Genomic_DNA"/>
</dbReference>
<feature type="compositionally biased region" description="Basic residues" evidence="1">
    <location>
        <begin position="1"/>
        <end position="14"/>
    </location>
</feature>
<name>A0A9R1IBE6_WHEAT</name>
<gene>
    <name evidence="2" type="ORF">CFC21_084548</name>
</gene>
<comment type="caution">
    <text evidence="2">The sequence shown here is derived from an EMBL/GenBank/DDBJ whole genome shotgun (WGS) entry which is preliminary data.</text>
</comment>
<dbReference type="SUPFAM" id="SSF52402">
    <property type="entry name" value="Adenine nucleotide alpha hydrolases-like"/>
    <property type="match status" value="1"/>
</dbReference>
<proteinExistence type="predicted"/>
<reference evidence="2" key="2">
    <citation type="submission" date="2020-03" db="EMBL/GenBank/DDBJ databases">
        <title>The second near-complete assembly of the hexaploid bread wheat (Triticum aestivum) genome.</title>
        <authorList>
            <person name="Zimin A.V."/>
            <person name="Puiu D."/>
            <person name="Shumante A."/>
            <person name="Alonge M."/>
            <person name="Salzberg S.L."/>
        </authorList>
    </citation>
    <scope>NUCLEOTIDE SEQUENCE</scope>
    <source>
        <tissue evidence="2">Leaf</tissue>
    </source>
</reference>
<dbReference type="InterPro" id="IPR014729">
    <property type="entry name" value="Rossmann-like_a/b/a_fold"/>
</dbReference>
<feature type="compositionally biased region" description="Basic residues" evidence="1">
    <location>
        <begin position="33"/>
        <end position="60"/>
    </location>
</feature>
<accession>A0A9R1IBE6</accession>
<dbReference type="AlphaFoldDB" id="A0A9R1IBE6"/>
<evidence type="ECO:0008006" key="3">
    <source>
        <dbReference type="Google" id="ProtNLM"/>
    </source>
</evidence>
<feature type="non-terminal residue" evidence="2">
    <location>
        <position position="1"/>
    </location>
</feature>
<dbReference type="Gene3D" id="3.40.50.620">
    <property type="entry name" value="HUPs"/>
    <property type="match status" value="1"/>
</dbReference>
<feature type="region of interest" description="Disordered" evidence="1">
    <location>
        <begin position="1"/>
        <end position="73"/>
    </location>
</feature>
<evidence type="ECO:0000313" key="2">
    <source>
        <dbReference type="EMBL" id="KAF7080473.1"/>
    </source>
</evidence>
<protein>
    <recommendedName>
        <fullName evidence="3">UspA domain-containing protein</fullName>
    </recommendedName>
</protein>